<dbReference type="WBParaSite" id="maker-uti_cns_0002639-snap-gene-0.3-mRNA-1">
    <property type="protein sequence ID" value="maker-uti_cns_0002639-snap-gene-0.3-mRNA-1"/>
    <property type="gene ID" value="maker-uti_cns_0002639-snap-gene-0.3"/>
</dbReference>
<dbReference type="AlphaFoldDB" id="A0A1I8GPK3"/>
<organism evidence="1 2">
    <name type="scientific">Macrostomum lignano</name>
    <dbReference type="NCBI Taxonomy" id="282301"/>
    <lineage>
        <taxon>Eukaryota</taxon>
        <taxon>Metazoa</taxon>
        <taxon>Spiralia</taxon>
        <taxon>Lophotrochozoa</taxon>
        <taxon>Platyhelminthes</taxon>
        <taxon>Rhabditophora</taxon>
        <taxon>Macrostomorpha</taxon>
        <taxon>Macrostomida</taxon>
        <taxon>Macrostomidae</taxon>
        <taxon>Macrostomum</taxon>
    </lineage>
</organism>
<evidence type="ECO:0000313" key="2">
    <source>
        <dbReference type="WBParaSite" id="maker-uti_cns_0002639-snap-gene-0.3-mRNA-1"/>
    </source>
</evidence>
<evidence type="ECO:0000313" key="3">
    <source>
        <dbReference type="WBParaSite" id="maker-uti_cns_0046731-snap-gene-0.4-mRNA-1"/>
    </source>
</evidence>
<evidence type="ECO:0000313" key="1">
    <source>
        <dbReference type="Proteomes" id="UP000095280"/>
    </source>
</evidence>
<dbReference type="Gene3D" id="2.80.10.50">
    <property type="match status" value="1"/>
</dbReference>
<dbReference type="SUPFAM" id="SSF100909">
    <property type="entry name" value="IP3 receptor type 1 binding core, domain 2"/>
    <property type="match status" value="1"/>
</dbReference>
<sequence>ERDEIEDSSYCRIEHVVTGAWMHGSKEDYVRKAIDKETGSSNSMAGLVWSQAPLKKVGIVQEMQFDDAFTIYAVEEDLVNIFNYAAGAVPFVQKLCHELRGDKSAKPTGSAAGERKQQPDAVHLNAYRCHLIVTALGELRDFMIVNSEPVKKRQKLLRNLRIVELLVRLLQTPFRGAADQQYL</sequence>
<name>A0A1I8GPK3_9PLAT</name>
<dbReference type="WBParaSite" id="maker-uti_cns_0046731-snap-gene-0.4-mRNA-1">
    <property type="protein sequence ID" value="maker-uti_cns_0046731-snap-gene-0.4-mRNA-1"/>
    <property type="gene ID" value="maker-uti_cns_0046731-snap-gene-0.4"/>
</dbReference>
<accession>A0A1I8GPK3</accession>
<keyword evidence="1" id="KW-1185">Reference proteome</keyword>
<protein>
    <submittedName>
        <fullName evidence="2 3">RIH_assoc domain-containing protein</fullName>
    </submittedName>
</protein>
<proteinExistence type="predicted"/>
<dbReference type="Gene3D" id="1.25.10.30">
    <property type="entry name" value="IP3 receptor type 1 binding core, RIH domain"/>
    <property type="match status" value="1"/>
</dbReference>
<dbReference type="InterPro" id="IPR035910">
    <property type="entry name" value="RyR/IP3R_RIH_dom_sf"/>
</dbReference>
<reference evidence="2 3" key="1">
    <citation type="submission" date="2016-11" db="UniProtKB">
        <authorList>
            <consortium name="WormBaseParasite"/>
        </authorList>
    </citation>
    <scope>IDENTIFICATION</scope>
</reference>
<dbReference type="Proteomes" id="UP000095280">
    <property type="component" value="Unplaced"/>
</dbReference>